<evidence type="ECO:0000256" key="2">
    <source>
        <dbReference type="ARBA" id="ARBA00005697"/>
    </source>
</evidence>
<evidence type="ECO:0000313" key="9">
    <source>
        <dbReference type="EMBL" id="CAE0659473.1"/>
    </source>
</evidence>
<evidence type="ECO:0008006" key="10">
    <source>
        <dbReference type="Google" id="ProtNLM"/>
    </source>
</evidence>
<feature type="transmembrane region" description="Helical" evidence="8">
    <location>
        <begin position="60"/>
        <end position="80"/>
    </location>
</feature>
<dbReference type="GO" id="GO:0005345">
    <property type="term" value="F:purine nucleobase transmembrane transporter activity"/>
    <property type="evidence" value="ECO:0007669"/>
    <property type="project" value="TreeGrafter"/>
</dbReference>
<evidence type="ECO:0000256" key="3">
    <source>
        <dbReference type="ARBA" id="ARBA00022448"/>
    </source>
</evidence>
<organism evidence="9">
    <name type="scientific">Lotharella globosa</name>
    <dbReference type="NCBI Taxonomy" id="91324"/>
    <lineage>
        <taxon>Eukaryota</taxon>
        <taxon>Sar</taxon>
        <taxon>Rhizaria</taxon>
        <taxon>Cercozoa</taxon>
        <taxon>Chlorarachniophyceae</taxon>
        <taxon>Lotharella</taxon>
    </lineage>
</organism>
<protein>
    <recommendedName>
        <fullName evidence="10">SLC26A/SulP transporter domain-containing protein</fullName>
    </recommendedName>
</protein>
<name>A0A7S3YR88_9EUKA</name>
<feature type="transmembrane region" description="Helical" evidence="8">
    <location>
        <begin position="283"/>
        <end position="302"/>
    </location>
</feature>
<feature type="compositionally biased region" description="Polar residues" evidence="7">
    <location>
        <begin position="8"/>
        <end position="25"/>
    </location>
</feature>
<dbReference type="GO" id="GO:0012505">
    <property type="term" value="C:endomembrane system"/>
    <property type="evidence" value="ECO:0007669"/>
    <property type="project" value="UniProtKB-SubCell"/>
</dbReference>
<evidence type="ECO:0000256" key="1">
    <source>
        <dbReference type="ARBA" id="ARBA00004127"/>
    </source>
</evidence>
<feature type="transmembrane region" description="Helical" evidence="8">
    <location>
        <begin position="182"/>
        <end position="200"/>
    </location>
</feature>
<reference evidence="9" key="1">
    <citation type="submission" date="2021-01" db="EMBL/GenBank/DDBJ databases">
        <authorList>
            <person name="Corre E."/>
            <person name="Pelletier E."/>
            <person name="Niang G."/>
            <person name="Scheremetjew M."/>
            <person name="Finn R."/>
            <person name="Kale V."/>
            <person name="Holt S."/>
            <person name="Cochrane G."/>
            <person name="Meng A."/>
            <person name="Brown T."/>
            <person name="Cohen L."/>
        </authorList>
    </citation>
    <scope>NUCLEOTIDE SEQUENCE</scope>
    <source>
        <strain evidence="9">CCCM811</strain>
    </source>
</reference>
<feature type="transmembrane region" description="Helical" evidence="8">
    <location>
        <begin position="448"/>
        <end position="468"/>
    </location>
</feature>
<dbReference type="PANTHER" id="PTHR43337">
    <property type="entry name" value="XANTHINE/URACIL PERMEASE C887.17-RELATED"/>
    <property type="match status" value="1"/>
</dbReference>
<dbReference type="GO" id="GO:0005886">
    <property type="term" value="C:plasma membrane"/>
    <property type="evidence" value="ECO:0007669"/>
    <property type="project" value="TreeGrafter"/>
</dbReference>
<sequence>MGGVYSVDETQPLNGDATGNTTSVNYGGDAKIKRKRESQKSLLDRYFKISERGSTIRTEITAGAVNFIANSYLLVLMPHILAQGGVDGRRAVVAFVISTALGSCLVGLLANLPVPVGPGLGCAAFFAYGLTGDKETRNITVTQMGITCCLLAGLAMLVLALVDLPRRIFGIVPRCVKDAMPVGLGLLLSLCGFQQMGLVVSDPFTGVSLSKSISVSIILGSLGSIMMAFMEHKMYPVTKFVVPIAFFTLVAWFFHLSPWPTGFVSIPTFGPLLVNFQTLGKFFWSPVFGLFMICMFDIGGIVESVCGFADSIDKAKGIVSKKKQGLIGPHGIDGEYWIYACCGAATCVAAYLGATPVIAFGESFAGVQVGGRTGLTSVTSAVCFLCTMPFEPIFRAVPLYASAPVLVLLGVILLKLTKTLNLESIFTAFPSFCTIALMPFLYSIDKAIWAGLLTWSAMSVLDMIFGLMETKETKMQQSPNKIDLINRIDSILSKLKKAKAKLGDDYVSYKTTFSSEIDSMFHSAEISVAGAMDQLDHELHSDNDDQNQSLKRSKSNYAMLTPDLRIRSLSKHEEGKNTPKYYNDDDINLHQHPVCIA</sequence>
<dbReference type="AlphaFoldDB" id="A0A7S3YR88"/>
<keyword evidence="5 8" id="KW-1133">Transmembrane helix</keyword>
<gene>
    <name evidence="9" type="ORF">LGLO00237_LOCUS11049</name>
</gene>
<comment type="similarity">
    <text evidence="2">Belongs to the nucleobase:cation symporter-2 (NCS2) (TC 2.A.40) family. Azg-like subfamily.</text>
</comment>
<dbReference type="PANTHER" id="PTHR43337:SF1">
    <property type="entry name" value="XANTHINE_URACIL PERMEASE C887.17-RELATED"/>
    <property type="match status" value="1"/>
</dbReference>
<evidence type="ECO:0000256" key="5">
    <source>
        <dbReference type="ARBA" id="ARBA00022989"/>
    </source>
</evidence>
<feature type="transmembrane region" description="Helical" evidence="8">
    <location>
        <begin position="336"/>
        <end position="361"/>
    </location>
</feature>
<dbReference type="EMBL" id="HBIV01015108">
    <property type="protein sequence ID" value="CAE0659473.1"/>
    <property type="molecule type" value="Transcribed_RNA"/>
</dbReference>
<keyword evidence="4 8" id="KW-0812">Transmembrane</keyword>
<feature type="transmembrane region" description="Helical" evidence="8">
    <location>
        <begin position="396"/>
        <end position="417"/>
    </location>
</feature>
<evidence type="ECO:0000256" key="6">
    <source>
        <dbReference type="ARBA" id="ARBA00023136"/>
    </source>
</evidence>
<dbReference type="Pfam" id="PF00860">
    <property type="entry name" value="Xan_ur_permease"/>
    <property type="match status" value="1"/>
</dbReference>
<comment type="subcellular location">
    <subcellularLocation>
        <location evidence="1">Endomembrane system</location>
        <topology evidence="1">Multi-pass membrane protein</topology>
    </subcellularLocation>
</comment>
<feature type="transmembrane region" description="Helical" evidence="8">
    <location>
        <begin position="237"/>
        <end position="254"/>
    </location>
</feature>
<evidence type="ECO:0000256" key="8">
    <source>
        <dbReference type="SAM" id="Phobius"/>
    </source>
</evidence>
<keyword evidence="3" id="KW-0813">Transport</keyword>
<feature type="transmembrane region" description="Helical" evidence="8">
    <location>
        <begin position="424"/>
        <end position="442"/>
    </location>
</feature>
<evidence type="ECO:0000256" key="4">
    <source>
        <dbReference type="ARBA" id="ARBA00022692"/>
    </source>
</evidence>
<feature type="transmembrane region" description="Helical" evidence="8">
    <location>
        <begin position="92"/>
        <end position="110"/>
    </location>
</feature>
<proteinExistence type="inferred from homology"/>
<feature type="transmembrane region" description="Helical" evidence="8">
    <location>
        <begin position="212"/>
        <end position="230"/>
    </location>
</feature>
<keyword evidence="6 8" id="KW-0472">Membrane</keyword>
<evidence type="ECO:0000256" key="7">
    <source>
        <dbReference type="SAM" id="MobiDB-lite"/>
    </source>
</evidence>
<feature type="region of interest" description="Disordered" evidence="7">
    <location>
        <begin position="1"/>
        <end position="30"/>
    </location>
</feature>
<feature type="transmembrane region" description="Helical" evidence="8">
    <location>
        <begin position="144"/>
        <end position="162"/>
    </location>
</feature>
<dbReference type="InterPro" id="IPR006043">
    <property type="entry name" value="NCS2"/>
</dbReference>
<accession>A0A7S3YR88</accession>
<dbReference type="InterPro" id="IPR045018">
    <property type="entry name" value="Azg-like"/>
</dbReference>